<evidence type="ECO:0000256" key="10">
    <source>
        <dbReference type="ARBA" id="ARBA00022840"/>
    </source>
</evidence>
<dbReference type="GO" id="GO:0005524">
    <property type="term" value="F:ATP binding"/>
    <property type="evidence" value="ECO:0007669"/>
    <property type="project" value="UniProtKB-KW"/>
</dbReference>
<keyword evidence="6 16" id="KW-0028">Amino-acid biosynthesis</keyword>
<comment type="pathway">
    <text evidence="2 16">Amino-acid biosynthesis; L-lysine biosynthesis via DAP pathway; (S)-tetrahydrodipicolinate from L-aspartate: step 1/4.</text>
</comment>
<sequence>MKRIVQKFGGTSLDTAAKRELVVGHIKKAIENGYKPAVVVSAMGRLGKPYATDTLIQMAENAYFELEPREKDLLMACGEIISTVIMVQTLCKAKIAAVALTGAQAGIITDDNYGESEIKIVNPERVLSIIKEDKIPVIAGFQGITTSGDITTFGRGGSDTTATVIAAAIAAEYVEIYTDVAGVMTADPNMVDNAKIIDQVSYNEVCELAYQGARVIHPRAAEIAMKEGIPIKVKSTFDKGAGTLIHNRALRGIKGDHPVTGVTSRDNIAFVRINPKKPAEYATGLLVFNILADHGISVDFINIRPDGLSFVIEASYKDKVNKLLLENNFQFKIGSDFVKVSVVGGGMTGRPGVLAKMVKSLSEKGIAIYQTTDSHTTISCLLKKTEEKKALNLLHDAFELNN</sequence>
<dbReference type="InterPro" id="IPR018042">
    <property type="entry name" value="Aspartate_kinase_CS"/>
</dbReference>
<evidence type="ECO:0000256" key="13">
    <source>
        <dbReference type="ARBA" id="ARBA00047872"/>
    </source>
</evidence>
<feature type="binding site" evidence="14">
    <location>
        <position position="79"/>
    </location>
    <ligand>
        <name>substrate</name>
    </ligand>
</feature>
<evidence type="ECO:0000313" key="19">
    <source>
        <dbReference type="EMBL" id="QTL98369.1"/>
    </source>
</evidence>
<comment type="pathway">
    <text evidence="4 16">Amino-acid biosynthesis; L-threonine biosynthesis; L-threonine from L-aspartate: step 1/5.</text>
</comment>
<organism evidence="19 20">
    <name type="scientific">Iocasia fonsfrigidae</name>
    <dbReference type="NCBI Taxonomy" id="2682810"/>
    <lineage>
        <taxon>Bacteria</taxon>
        <taxon>Bacillati</taxon>
        <taxon>Bacillota</taxon>
        <taxon>Clostridia</taxon>
        <taxon>Halanaerobiales</taxon>
        <taxon>Halanaerobiaceae</taxon>
        <taxon>Iocasia</taxon>
    </lineage>
</organism>
<feature type="binding site" evidence="14">
    <location>
        <begin position="178"/>
        <end position="179"/>
    </location>
    <ligand>
        <name>ATP</name>
        <dbReference type="ChEBI" id="CHEBI:30616"/>
    </ligand>
</feature>
<evidence type="ECO:0000256" key="5">
    <source>
        <dbReference type="ARBA" id="ARBA00010122"/>
    </source>
</evidence>
<dbReference type="NCBIfam" id="NF006068">
    <property type="entry name" value="PRK08210.1"/>
    <property type="match status" value="1"/>
</dbReference>
<evidence type="ECO:0000256" key="3">
    <source>
        <dbReference type="ARBA" id="ARBA00004986"/>
    </source>
</evidence>
<evidence type="ECO:0000313" key="20">
    <source>
        <dbReference type="Proteomes" id="UP000665020"/>
    </source>
</evidence>
<evidence type="ECO:0000256" key="12">
    <source>
        <dbReference type="ARBA" id="ARBA00023154"/>
    </source>
</evidence>
<dbReference type="InterPro" id="IPR045865">
    <property type="entry name" value="ACT-like_dom_sf"/>
</dbReference>
<dbReference type="InterPro" id="IPR036393">
    <property type="entry name" value="AceGlu_kinase-like_sf"/>
</dbReference>
<feature type="binding site" evidence="14">
    <location>
        <begin position="7"/>
        <end position="10"/>
    </location>
    <ligand>
        <name>ATP</name>
        <dbReference type="ChEBI" id="CHEBI:30616"/>
    </ligand>
</feature>
<evidence type="ECO:0000256" key="4">
    <source>
        <dbReference type="ARBA" id="ARBA00005139"/>
    </source>
</evidence>
<evidence type="ECO:0000259" key="18">
    <source>
        <dbReference type="Pfam" id="PF13840"/>
    </source>
</evidence>
<keyword evidence="7 15" id="KW-0808">Transferase</keyword>
<proteinExistence type="inferred from homology"/>
<dbReference type="GO" id="GO:0009090">
    <property type="term" value="P:homoserine biosynthetic process"/>
    <property type="evidence" value="ECO:0007669"/>
    <property type="project" value="TreeGrafter"/>
</dbReference>
<dbReference type="PANTHER" id="PTHR21499">
    <property type="entry name" value="ASPARTATE KINASE"/>
    <property type="match status" value="1"/>
</dbReference>
<comment type="pathway">
    <text evidence="3 16">Amino-acid biosynthesis; L-methionine biosynthesis via de novo pathway; L-homoserine from L-aspartate: step 1/3.</text>
</comment>
<feature type="binding site" evidence="14">
    <location>
        <position position="52"/>
    </location>
    <ligand>
        <name>substrate</name>
    </ligand>
</feature>
<dbReference type="GO" id="GO:0004072">
    <property type="term" value="F:aspartate kinase activity"/>
    <property type="evidence" value="ECO:0007669"/>
    <property type="project" value="UniProtKB-EC"/>
</dbReference>
<dbReference type="GO" id="GO:0009088">
    <property type="term" value="P:threonine biosynthetic process"/>
    <property type="evidence" value="ECO:0007669"/>
    <property type="project" value="UniProtKB-UniPathway"/>
</dbReference>
<evidence type="ECO:0000256" key="9">
    <source>
        <dbReference type="ARBA" id="ARBA00022777"/>
    </source>
</evidence>
<dbReference type="InterPro" id="IPR001341">
    <property type="entry name" value="Asp_kinase"/>
</dbReference>
<gene>
    <name evidence="19" type="primary">dapG</name>
    <name evidence="19" type="ORF">GM661_10485</name>
</gene>
<dbReference type="InterPro" id="IPR001048">
    <property type="entry name" value="Asp/Glu/Uridylate_kinase"/>
</dbReference>
<reference evidence="19" key="1">
    <citation type="submission" date="2019-12" db="EMBL/GenBank/DDBJ databases">
        <authorList>
            <person name="zhang j."/>
            <person name="sun C.M."/>
        </authorList>
    </citation>
    <scope>NUCLEOTIDE SEQUENCE</scope>
    <source>
        <strain evidence="19">NS-1</strain>
    </source>
</reference>
<dbReference type="KEGG" id="ifn:GM661_10485"/>
<keyword evidence="8 14" id="KW-0547">Nucleotide-binding</keyword>
<keyword evidence="20" id="KW-1185">Reference proteome</keyword>
<comment type="function">
    <text evidence="1">Catalyzes the phosphorylation of the beta-carboxyl group of aspartic acid with ATP to yield 4-phospho-L-aspartate, which is involved in the branched biosynthetic pathway leading to the biosynthesis of amino acids threonine, isoleucine and methionine.</text>
</comment>
<dbReference type="SUPFAM" id="SSF55021">
    <property type="entry name" value="ACT-like"/>
    <property type="match status" value="2"/>
</dbReference>
<accession>A0A8A7KFT3</accession>
<dbReference type="UniPathway" id="UPA00034">
    <property type="reaction ID" value="UER00015"/>
</dbReference>
<keyword evidence="9 15" id="KW-0418">Kinase</keyword>
<dbReference type="EC" id="2.7.2.4" evidence="15"/>
<dbReference type="Gene3D" id="3.30.2130.10">
    <property type="entry name" value="VC0802-like"/>
    <property type="match status" value="1"/>
</dbReference>
<evidence type="ECO:0000256" key="8">
    <source>
        <dbReference type="ARBA" id="ARBA00022741"/>
    </source>
</evidence>
<dbReference type="SUPFAM" id="SSF53633">
    <property type="entry name" value="Carbamate kinase-like"/>
    <property type="match status" value="1"/>
</dbReference>
<dbReference type="Gene3D" id="3.40.1160.10">
    <property type="entry name" value="Acetylglutamate kinase-like"/>
    <property type="match status" value="1"/>
</dbReference>
<dbReference type="RefSeq" id="WP_230866805.1">
    <property type="nucleotide sequence ID" value="NZ_CP046640.1"/>
</dbReference>
<evidence type="ECO:0000256" key="11">
    <source>
        <dbReference type="ARBA" id="ARBA00022915"/>
    </source>
</evidence>
<comment type="catalytic activity">
    <reaction evidence="13 15">
        <text>L-aspartate + ATP = 4-phospho-L-aspartate + ADP</text>
        <dbReference type="Rhea" id="RHEA:23776"/>
        <dbReference type="ChEBI" id="CHEBI:29991"/>
        <dbReference type="ChEBI" id="CHEBI:30616"/>
        <dbReference type="ChEBI" id="CHEBI:57535"/>
        <dbReference type="ChEBI" id="CHEBI:456216"/>
        <dbReference type="EC" id="2.7.2.4"/>
    </reaction>
</comment>
<dbReference type="UniPathway" id="UPA00051">
    <property type="reaction ID" value="UER00462"/>
</dbReference>
<dbReference type="InterPro" id="IPR005260">
    <property type="entry name" value="Asp_kin_monofn"/>
</dbReference>
<dbReference type="Proteomes" id="UP000665020">
    <property type="component" value="Chromosome"/>
</dbReference>
<protein>
    <recommendedName>
        <fullName evidence="15">Aspartokinase</fullName>
        <ecNumber evidence="15">2.7.2.4</ecNumber>
    </recommendedName>
</protein>
<evidence type="ECO:0000256" key="6">
    <source>
        <dbReference type="ARBA" id="ARBA00022605"/>
    </source>
</evidence>
<feature type="domain" description="Aspartate/glutamate/uridylate kinase" evidence="17">
    <location>
        <begin position="2"/>
        <end position="234"/>
    </location>
</feature>
<comment type="similarity">
    <text evidence="5 15">Belongs to the aspartokinase family.</text>
</comment>
<dbReference type="GO" id="GO:0005829">
    <property type="term" value="C:cytosol"/>
    <property type="evidence" value="ECO:0007669"/>
    <property type="project" value="TreeGrafter"/>
</dbReference>
<dbReference type="UniPathway" id="UPA00050">
    <property type="reaction ID" value="UER00461"/>
</dbReference>
<keyword evidence="12" id="KW-0457">Lysine biosynthesis</keyword>
<dbReference type="EMBL" id="CP046640">
    <property type="protein sequence ID" value="QTL98369.1"/>
    <property type="molecule type" value="Genomic_DNA"/>
</dbReference>
<name>A0A8A7KFT3_9FIRM</name>
<evidence type="ECO:0000256" key="14">
    <source>
        <dbReference type="PIRSR" id="PIRSR000726-1"/>
    </source>
</evidence>
<feature type="domain" description="CASTOR ACT" evidence="18">
    <location>
        <begin position="335"/>
        <end position="396"/>
    </location>
</feature>
<dbReference type="PROSITE" id="PS00324">
    <property type="entry name" value="ASPARTOKINASE"/>
    <property type="match status" value="1"/>
</dbReference>
<dbReference type="InterPro" id="IPR027795">
    <property type="entry name" value="CASTOR_ACT_dom"/>
</dbReference>
<dbReference type="Pfam" id="PF13840">
    <property type="entry name" value="ACT_7"/>
    <property type="match status" value="1"/>
</dbReference>
<evidence type="ECO:0000256" key="15">
    <source>
        <dbReference type="RuleBase" id="RU003448"/>
    </source>
</evidence>
<dbReference type="PIRSF" id="PIRSF000726">
    <property type="entry name" value="Asp_kin"/>
    <property type="match status" value="1"/>
</dbReference>
<dbReference type="GO" id="GO:0019877">
    <property type="term" value="P:diaminopimelate biosynthetic process"/>
    <property type="evidence" value="ECO:0007669"/>
    <property type="project" value="UniProtKB-KW"/>
</dbReference>
<dbReference type="NCBIfam" id="TIGR00657">
    <property type="entry name" value="asp_kinases"/>
    <property type="match status" value="1"/>
</dbReference>
<evidence type="ECO:0000259" key="17">
    <source>
        <dbReference type="Pfam" id="PF00696"/>
    </source>
</evidence>
<evidence type="ECO:0000256" key="16">
    <source>
        <dbReference type="RuleBase" id="RU004249"/>
    </source>
</evidence>
<dbReference type="AlphaFoldDB" id="A0A8A7KFT3"/>
<dbReference type="GO" id="GO:0009089">
    <property type="term" value="P:lysine biosynthetic process via diaminopimelate"/>
    <property type="evidence" value="ECO:0007669"/>
    <property type="project" value="UniProtKB-UniPathway"/>
</dbReference>
<keyword evidence="11" id="KW-0220">Diaminopimelate biosynthesis</keyword>
<dbReference type="PANTHER" id="PTHR21499:SF3">
    <property type="entry name" value="ASPARTOKINASE"/>
    <property type="match status" value="1"/>
</dbReference>
<keyword evidence="10 14" id="KW-0067">ATP-binding</keyword>
<evidence type="ECO:0000256" key="2">
    <source>
        <dbReference type="ARBA" id="ARBA00004766"/>
    </source>
</evidence>
<evidence type="ECO:0000256" key="1">
    <source>
        <dbReference type="ARBA" id="ARBA00003121"/>
    </source>
</evidence>
<evidence type="ECO:0000256" key="7">
    <source>
        <dbReference type="ARBA" id="ARBA00022679"/>
    </source>
</evidence>
<dbReference type="Pfam" id="PF00696">
    <property type="entry name" value="AA_kinase"/>
    <property type="match status" value="1"/>
</dbReference>